<dbReference type="PANTHER" id="PTHR23011">
    <property type="entry name" value="CYCLIC NUCLEOTIDE-BINDING DOMAIN CONTAINING PROTEIN"/>
    <property type="match status" value="1"/>
</dbReference>
<dbReference type="EMBL" id="RQTK01000782">
    <property type="protein sequence ID" value="RUS74959.1"/>
    <property type="molecule type" value="Genomic_DNA"/>
</dbReference>
<feature type="region of interest" description="Disordered" evidence="1">
    <location>
        <begin position="158"/>
        <end position="177"/>
    </location>
</feature>
<feature type="compositionally biased region" description="Polar residues" evidence="1">
    <location>
        <begin position="107"/>
        <end position="118"/>
    </location>
</feature>
<dbReference type="CDD" id="cd00038">
    <property type="entry name" value="CAP_ED"/>
    <property type="match status" value="1"/>
</dbReference>
<dbReference type="Pfam" id="PF00027">
    <property type="entry name" value="cNMP_binding"/>
    <property type="match status" value="1"/>
</dbReference>
<reference evidence="3 4" key="1">
    <citation type="submission" date="2019-01" db="EMBL/GenBank/DDBJ databases">
        <title>A draft genome assembly of the solar-powered sea slug Elysia chlorotica.</title>
        <authorList>
            <person name="Cai H."/>
            <person name="Li Q."/>
            <person name="Fang X."/>
            <person name="Li J."/>
            <person name="Curtis N.E."/>
            <person name="Altenburger A."/>
            <person name="Shibata T."/>
            <person name="Feng M."/>
            <person name="Maeda T."/>
            <person name="Schwartz J.A."/>
            <person name="Shigenobu S."/>
            <person name="Lundholm N."/>
            <person name="Nishiyama T."/>
            <person name="Yang H."/>
            <person name="Hasebe M."/>
            <person name="Li S."/>
            <person name="Pierce S.K."/>
            <person name="Wang J."/>
        </authorList>
    </citation>
    <scope>NUCLEOTIDE SEQUENCE [LARGE SCALE GENOMIC DNA]</scope>
    <source>
        <strain evidence="3">EC2010</strain>
        <tissue evidence="3">Whole organism of an adult</tissue>
    </source>
</reference>
<gene>
    <name evidence="3" type="ORF">EGW08_017272</name>
</gene>
<keyword evidence="4" id="KW-1185">Reference proteome</keyword>
<protein>
    <recommendedName>
        <fullName evidence="2">Cyclic nucleotide-binding domain-containing protein</fullName>
    </recommendedName>
</protein>
<dbReference type="PROSITE" id="PS50042">
    <property type="entry name" value="CNMP_BINDING_3"/>
    <property type="match status" value="1"/>
</dbReference>
<dbReference type="PROSITE" id="PS00889">
    <property type="entry name" value="CNMP_BINDING_2"/>
    <property type="match status" value="1"/>
</dbReference>
<feature type="region of interest" description="Disordered" evidence="1">
    <location>
        <begin position="801"/>
        <end position="852"/>
    </location>
</feature>
<feature type="compositionally biased region" description="Basic residues" evidence="1">
    <location>
        <begin position="817"/>
        <end position="826"/>
    </location>
</feature>
<name>A0A3S1B8Z6_ELYCH</name>
<dbReference type="Gene3D" id="2.60.120.10">
    <property type="entry name" value="Jelly Rolls"/>
    <property type="match status" value="1"/>
</dbReference>
<feature type="compositionally biased region" description="Acidic residues" evidence="1">
    <location>
        <begin position="10"/>
        <end position="36"/>
    </location>
</feature>
<accession>A0A3S1B8Z6</accession>
<evidence type="ECO:0000313" key="3">
    <source>
        <dbReference type="EMBL" id="RUS74959.1"/>
    </source>
</evidence>
<dbReference type="AlphaFoldDB" id="A0A3S1B8Z6"/>
<evidence type="ECO:0000313" key="4">
    <source>
        <dbReference type="Proteomes" id="UP000271974"/>
    </source>
</evidence>
<dbReference type="InterPro" id="IPR000595">
    <property type="entry name" value="cNMP-bd_dom"/>
</dbReference>
<dbReference type="STRING" id="188477.A0A3S1B8Z6"/>
<dbReference type="SUPFAM" id="SSF51206">
    <property type="entry name" value="cAMP-binding domain-like"/>
    <property type="match status" value="1"/>
</dbReference>
<organism evidence="3 4">
    <name type="scientific">Elysia chlorotica</name>
    <name type="common">Eastern emerald elysia</name>
    <name type="synonym">Sea slug</name>
    <dbReference type="NCBI Taxonomy" id="188477"/>
    <lineage>
        <taxon>Eukaryota</taxon>
        <taxon>Metazoa</taxon>
        <taxon>Spiralia</taxon>
        <taxon>Lophotrochozoa</taxon>
        <taxon>Mollusca</taxon>
        <taxon>Gastropoda</taxon>
        <taxon>Heterobranchia</taxon>
        <taxon>Euthyneura</taxon>
        <taxon>Panpulmonata</taxon>
        <taxon>Sacoglossa</taxon>
        <taxon>Placobranchoidea</taxon>
        <taxon>Plakobranchidae</taxon>
        <taxon>Elysia</taxon>
    </lineage>
</organism>
<sequence>MQRRNYQPSESEDSENLDSADNEEEENENAEKEEDTAEHVSPCDEEDSGTGTNTLLFPFLKDHGLESSQLCRYFNLTLGASMSREGNEGHAKTIQLLYPEWFDPRSSKQMRQSQNCSTVRPIPMSERLFPNVSQTAPSTQEPPRPNQSQLDKERDSICDKLTPRPKPKASPVDNDENNYLFLLERENKIQKSGIASQISESQSETPSNQSLDESTSGELVQENSMCYKTPLSPDPVFTFPTISRSRKIGVSHKLPANDASPREPLSSVDSSLSLLSPESSIDSFAHRSRFLRRTHSMISAQIVSTPRVSQGSEKFGLRKGSLESSVHVLKISTSWRKISPVQALCPESSSVTPSPRQRKWSSVSSLERRNSAIERLLGSDSTRASVSPVFDTSGAMRPRRRRLSKKTSFTTGTLQHTVRESSTSQALSRFRSIVRTVRIITGVCLALKSYVKKHVTDNWTFVEMYLHLQNDLTPSLAFDPSSFSKVQPPKGGRRLERLLSVPPERRTPLDVQNILTFVRSHETFQHFPSHLQVKLCMVMYYQSYEARRIILREGHPPSAFYLVLSGSLIANISETSPTTGQTFLRTVTDVTEGDCFGVIFFSPTTGQTFLRTVADVTEGDCFGEIALLERTPRTASIVCKTRSELLVIYKEDFDKLILQPLIEQKKADVEYCVKHALFEEFDESVFYSNPQEFFYQYFPKDMTIVKDSHTCPFLILVKSGTCKLVGSYRRADFDHDRSGDYSSDLRETFPLYSQMRKMGLAKDPWERTVDPDSDSTICQALEEGLLMGSIDKHTLRKALDATARPSTSLPGKDRHQQQRRLARHRSSTLSSVFDQLEEERRQMEASPGAVTDPARTDYWSKRLAGNQMGVAFTYFTSEPFLVSVDKEVGKKAGRSQMWKIIQQENQSYAEIASLNEGCVFGLETMVSVPGASVSMVSEGAECLMVSKRLFLQHANIRSLRVAGDLVMSFPSAETLESKVKENRKWNRYKSHLVQQVIRHGVTV</sequence>
<feature type="region of interest" description="Disordered" evidence="1">
    <location>
        <begin position="105"/>
        <end position="153"/>
    </location>
</feature>
<dbReference type="OrthoDB" id="166212at2759"/>
<evidence type="ECO:0000259" key="2">
    <source>
        <dbReference type="PROSITE" id="PS50042"/>
    </source>
</evidence>
<feature type="region of interest" description="Disordered" evidence="1">
    <location>
        <begin position="1"/>
        <end position="50"/>
    </location>
</feature>
<dbReference type="PANTHER" id="PTHR23011:SF41">
    <property type="entry name" value="CYCLIC NUCLEOTIDE-BINDING DOMAIN-CONTAINING PROTEIN"/>
    <property type="match status" value="1"/>
</dbReference>
<dbReference type="Proteomes" id="UP000271974">
    <property type="component" value="Unassembled WGS sequence"/>
</dbReference>
<proteinExistence type="predicted"/>
<comment type="caution">
    <text evidence="3">The sequence shown here is derived from an EMBL/GenBank/DDBJ whole genome shotgun (WGS) entry which is preliminary data.</text>
</comment>
<dbReference type="InterPro" id="IPR018490">
    <property type="entry name" value="cNMP-bd_dom_sf"/>
</dbReference>
<feature type="region of interest" description="Disordered" evidence="1">
    <location>
        <begin position="193"/>
        <end position="219"/>
    </location>
</feature>
<dbReference type="InterPro" id="IPR018488">
    <property type="entry name" value="cNMP-bd_CS"/>
</dbReference>
<dbReference type="InterPro" id="IPR014710">
    <property type="entry name" value="RmlC-like_jellyroll"/>
</dbReference>
<evidence type="ECO:0000256" key="1">
    <source>
        <dbReference type="SAM" id="MobiDB-lite"/>
    </source>
</evidence>
<feature type="domain" description="Cyclic nucleotide-binding" evidence="2">
    <location>
        <begin position="523"/>
        <end position="657"/>
    </location>
</feature>